<name>A0AAV1KZP7_9NEOP</name>
<dbReference type="InterPro" id="IPR031424">
    <property type="entry name" value="QVR-like"/>
</dbReference>
<dbReference type="InterPro" id="IPR050975">
    <property type="entry name" value="Sleep_regulator"/>
</dbReference>
<accession>A0AAV1KZP7</accession>
<evidence type="ECO:0000256" key="5">
    <source>
        <dbReference type="ARBA" id="ARBA00022989"/>
    </source>
</evidence>
<keyword evidence="3" id="KW-0812">Transmembrane</keyword>
<gene>
    <name evidence="10" type="ORF">PARMNEM_LOCUS8116</name>
</gene>
<dbReference type="SUPFAM" id="SSF57302">
    <property type="entry name" value="Snake toxin-like"/>
    <property type="match status" value="1"/>
</dbReference>
<evidence type="ECO:0000256" key="7">
    <source>
        <dbReference type="ARBA" id="ARBA00023180"/>
    </source>
</evidence>
<dbReference type="AlphaFoldDB" id="A0AAV1KZP7"/>
<dbReference type="GO" id="GO:0030431">
    <property type="term" value="P:sleep"/>
    <property type="evidence" value="ECO:0007669"/>
    <property type="project" value="InterPro"/>
</dbReference>
<protein>
    <recommendedName>
        <fullName evidence="12">Protein sleepless</fullName>
    </recommendedName>
</protein>
<keyword evidence="7" id="KW-0325">Glycoprotein</keyword>
<keyword evidence="5" id="KW-1133">Transmembrane helix</keyword>
<reference evidence="10 11" key="1">
    <citation type="submission" date="2023-11" db="EMBL/GenBank/DDBJ databases">
        <authorList>
            <person name="Hedman E."/>
            <person name="Englund M."/>
            <person name="Stromberg M."/>
            <person name="Nyberg Akerstrom W."/>
            <person name="Nylinder S."/>
            <person name="Jareborg N."/>
            <person name="Kallberg Y."/>
            <person name="Kronander E."/>
        </authorList>
    </citation>
    <scope>NUCLEOTIDE SEQUENCE [LARGE SCALE GENOMIC DNA]</scope>
</reference>
<keyword evidence="2" id="KW-0336">GPI-anchor</keyword>
<dbReference type="InterPro" id="IPR045860">
    <property type="entry name" value="Snake_toxin-like_sf"/>
</dbReference>
<evidence type="ECO:0000313" key="10">
    <source>
        <dbReference type="EMBL" id="CAK1587266.1"/>
    </source>
</evidence>
<evidence type="ECO:0000256" key="1">
    <source>
        <dbReference type="ARBA" id="ARBA00004589"/>
    </source>
</evidence>
<keyword evidence="8" id="KW-0449">Lipoprotein</keyword>
<evidence type="ECO:0000256" key="8">
    <source>
        <dbReference type="ARBA" id="ARBA00023288"/>
    </source>
</evidence>
<dbReference type="GO" id="GO:0032222">
    <property type="term" value="P:regulation of synaptic transmission, cholinergic"/>
    <property type="evidence" value="ECO:0007669"/>
    <property type="project" value="InterPro"/>
</dbReference>
<evidence type="ECO:0000256" key="3">
    <source>
        <dbReference type="ARBA" id="ARBA00022692"/>
    </source>
</evidence>
<evidence type="ECO:0000256" key="9">
    <source>
        <dbReference type="SAM" id="SignalP"/>
    </source>
</evidence>
<comment type="caution">
    <text evidence="10">The sequence shown here is derived from an EMBL/GenBank/DDBJ whole genome shotgun (WGS) entry which is preliminary data.</text>
</comment>
<dbReference type="PANTHER" id="PTHR33562">
    <property type="entry name" value="ATILLA, ISOFORM B-RELATED-RELATED"/>
    <property type="match status" value="1"/>
</dbReference>
<sequence length="141" mass="15702">MDSSIINFLLICGFIGYGSAIMCYECNSALNSFCSEAELPDNLKINCSEHDRGVKHTLCRKIVQYVDHAVNGKLPESRVIRSCGWDETRYKGACYHRAGYGGRQEVCSCTSDFCNSSQELNISAALLITTLLFYSCKIICE</sequence>
<evidence type="ECO:0000256" key="4">
    <source>
        <dbReference type="ARBA" id="ARBA00022729"/>
    </source>
</evidence>
<organism evidence="10 11">
    <name type="scientific">Parnassius mnemosyne</name>
    <name type="common">clouded apollo</name>
    <dbReference type="NCBI Taxonomy" id="213953"/>
    <lineage>
        <taxon>Eukaryota</taxon>
        <taxon>Metazoa</taxon>
        <taxon>Ecdysozoa</taxon>
        <taxon>Arthropoda</taxon>
        <taxon>Hexapoda</taxon>
        <taxon>Insecta</taxon>
        <taxon>Pterygota</taxon>
        <taxon>Neoptera</taxon>
        <taxon>Endopterygota</taxon>
        <taxon>Lepidoptera</taxon>
        <taxon>Glossata</taxon>
        <taxon>Ditrysia</taxon>
        <taxon>Papilionoidea</taxon>
        <taxon>Papilionidae</taxon>
        <taxon>Parnassiinae</taxon>
        <taxon>Parnassini</taxon>
        <taxon>Parnassius</taxon>
        <taxon>Driopa</taxon>
    </lineage>
</organism>
<feature type="chain" id="PRO_5043314882" description="Protein sleepless" evidence="9">
    <location>
        <begin position="21"/>
        <end position="141"/>
    </location>
</feature>
<dbReference type="PANTHER" id="PTHR33562:SF14">
    <property type="entry name" value="PROTEIN QUIVER"/>
    <property type="match status" value="1"/>
</dbReference>
<dbReference type="Proteomes" id="UP001314205">
    <property type="component" value="Unassembled WGS sequence"/>
</dbReference>
<feature type="signal peptide" evidence="9">
    <location>
        <begin position="1"/>
        <end position="20"/>
    </location>
</feature>
<keyword evidence="11" id="KW-1185">Reference proteome</keyword>
<evidence type="ECO:0000313" key="11">
    <source>
        <dbReference type="Proteomes" id="UP001314205"/>
    </source>
</evidence>
<evidence type="ECO:0008006" key="12">
    <source>
        <dbReference type="Google" id="ProtNLM"/>
    </source>
</evidence>
<proteinExistence type="predicted"/>
<evidence type="ECO:0000256" key="2">
    <source>
        <dbReference type="ARBA" id="ARBA00022622"/>
    </source>
</evidence>
<keyword evidence="6" id="KW-0472">Membrane</keyword>
<dbReference type="Pfam" id="PF17064">
    <property type="entry name" value="QVR"/>
    <property type="match status" value="1"/>
</dbReference>
<evidence type="ECO:0000256" key="6">
    <source>
        <dbReference type="ARBA" id="ARBA00023136"/>
    </source>
</evidence>
<keyword evidence="4 9" id="KW-0732">Signal</keyword>
<comment type="subcellular location">
    <subcellularLocation>
        <location evidence="1">Membrane</location>
        <topology evidence="1">Lipid-anchor</topology>
        <topology evidence="1">GPI-anchor</topology>
    </subcellularLocation>
</comment>
<dbReference type="EMBL" id="CAVLGL010000081">
    <property type="protein sequence ID" value="CAK1587266.1"/>
    <property type="molecule type" value="Genomic_DNA"/>
</dbReference>
<dbReference type="GO" id="GO:0098552">
    <property type="term" value="C:side of membrane"/>
    <property type="evidence" value="ECO:0007669"/>
    <property type="project" value="UniProtKB-KW"/>
</dbReference>